<feature type="transmembrane region" description="Helical" evidence="2">
    <location>
        <begin position="61"/>
        <end position="81"/>
    </location>
</feature>
<dbReference type="InterPro" id="IPR051533">
    <property type="entry name" value="WaaL-like"/>
</dbReference>
<evidence type="ECO:0000256" key="1">
    <source>
        <dbReference type="SAM" id="MobiDB-lite"/>
    </source>
</evidence>
<dbReference type="KEGG" id="mico:GDR74_17530"/>
<protein>
    <submittedName>
        <fullName evidence="3">O-antigen ligase domain-containing protein</fullName>
    </submittedName>
</protein>
<organism evidence="3 4">
    <name type="scientific">Microvirga thermotolerans</name>
    <dbReference type="NCBI Taxonomy" id="2651334"/>
    <lineage>
        <taxon>Bacteria</taxon>
        <taxon>Pseudomonadati</taxon>
        <taxon>Pseudomonadota</taxon>
        <taxon>Alphaproteobacteria</taxon>
        <taxon>Hyphomicrobiales</taxon>
        <taxon>Methylobacteriaceae</taxon>
        <taxon>Microvirga</taxon>
    </lineage>
</organism>
<feature type="transmembrane region" description="Helical" evidence="2">
    <location>
        <begin position="373"/>
        <end position="403"/>
    </location>
</feature>
<feature type="transmembrane region" description="Helical" evidence="2">
    <location>
        <begin position="260"/>
        <end position="287"/>
    </location>
</feature>
<accession>A0A5P9JYD1</accession>
<feature type="transmembrane region" description="Helical" evidence="2">
    <location>
        <begin position="228"/>
        <end position="248"/>
    </location>
</feature>
<keyword evidence="3" id="KW-0436">Ligase</keyword>
<evidence type="ECO:0000256" key="2">
    <source>
        <dbReference type="SAM" id="Phobius"/>
    </source>
</evidence>
<dbReference type="PANTHER" id="PTHR37422">
    <property type="entry name" value="TEICHURONIC ACID BIOSYNTHESIS PROTEIN TUAE"/>
    <property type="match status" value="1"/>
</dbReference>
<name>A0A5P9JYD1_9HYPH</name>
<evidence type="ECO:0000313" key="4">
    <source>
        <dbReference type="Proteomes" id="UP000325614"/>
    </source>
</evidence>
<dbReference type="Proteomes" id="UP000325614">
    <property type="component" value="Chromosome"/>
</dbReference>
<keyword evidence="2" id="KW-0472">Membrane</keyword>
<feature type="region of interest" description="Disordered" evidence="1">
    <location>
        <begin position="471"/>
        <end position="508"/>
    </location>
</feature>
<keyword evidence="2" id="KW-0812">Transmembrane</keyword>
<evidence type="ECO:0000313" key="3">
    <source>
        <dbReference type="EMBL" id="QFU17872.1"/>
    </source>
</evidence>
<dbReference type="AlphaFoldDB" id="A0A5P9JYD1"/>
<feature type="transmembrane region" description="Helical" evidence="2">
    <location>
        <begin position="299"/>
        <end position="319"/>
    </location>
</feature>
<feature type="transmembrane region" description="Helical" evidence="2">
    <location>
        <begin position="87"/>
        <end position="106"/>
    </location>
</feature>
<keyword evidence="4" id="KW-1185">Reference proteome</keyword>
<reference evidence="3 4" key="1">
    <citation type="submission" date="2019-10" db="EMBL/GenBank/DDBJ databases">
        <title>Isolation, Identification of Microvirga thermotolerans HR1, a novel thermophilic bacterium and Comparative Genomics of the genus Microvirga.</title>
        <authorList>
            <person name="Li J."/>
            <person name="Zhang W."/>
            <person name="Lin M."/>
            <person name="Wang J."/>
        </authorList>
    </citation>
    <scope>NUCLEOTIDE SEQUENCE [LARGE SCALE GENOMIC DNA]</scope>
    <source>
        <strain evidence="3 4">HR1</strain>
    </source>
</reference>
<feature type="transmembrane region" description="Helical" evidence="2">
    <location>
        <begin position="166"/>
        <end position="186"/>
    </location>
</feature>
<dbReference type="GO" id="GO:0016874">
    <property type="term" value="F:ligase activity"/>
    <property type="evidence" value="ECO:0007669"/>
    <property type="project" value="UniProtKB-KW"/>
</dbReference>
<dbReference type="RefSeq" id="WP_152587503.1">
    <property type="nucleotide sequence ID" value="NZ_CP045423.1"/>
</dbReference>
<proteinExistence type="predicted"/>
<dbReference type="EMBL" id="CP045423">
    <property type="protein sequence ID" value="QFU17872.1"/>
    <property type="molecule type" value="Genomic_DNA"/>
</dbReference>
<keyword evidence="2" id="KW-1133">Transmembrane helix</keyword>
<feature type="region of interest" description="Disordered" evidence="1">
    <location>
        <begin position="1"/>
        <end position="37"/>
    </location>
</feature>
<gene>
    <name evidence="3" type="ORF">GDR74_17530</name>
</gene>
<feature type="transmembrane region" description="Helical" evidence="2">
    <location>
        <begin position="118"/>
        <end position="146"/>
    </location>
</feature>
<feature type="compositionally biased region" description="Basic and acidic residues" evidence="1">
    <location>
        <begin position="8"/>
        <end position="19"/>
    </location>
</feature>
<sequence length="508" mass="56561">MSRRTQFRRKEMHPTEMRVQDVASPGQASRARPNRWETAEVEGAASTPVVARGPKPGKSRLPWPAALLLISLVIPWIIQVGPVRLSVYRIVLLLTLAPSLALWCTGRAGRIRVADIALLFYALWCVLGLVAIHGVNVALQPSAVILIETMGPYLLARLYIRDAESFYGMVNLLFKLFVLFLPLTLVESLTGRNLTLQIFGTVFPTPPDSPYEPRWGLRRVQGFLEHPILYGVFTGSIVAMVYMVLGYGKTALTRYGKTGLAFLAAFLCMSAGPISAVVAQIGLITWNGVLKASVQRWKLFWGIVAAMYMFVAVVSNQSVPEFYIGHFSFDEASAYYRVLIWRFGSESALNHPFFGVGLNEWERPDWMPNSIDMFWLIHAVLNGIPAALAMLLAFFSIVIALCFKQGLDPKLDQYRMAHLFSMAGFFLVGWTVHFWNGTYVLFMFLLGSGVWLLDVETKPLSARRAIEGSARQRLSHRRTPAALSGEEASKTTRHRSAGASLGRKGRGS</sequence>
<dbReference type="PANTHER" id="PTHR37422:SF13">
    <property type="entry name" value="LIPOPOLYSACCHARIDE BIOSYNTHESIS PROTEIN PA4999-RELATED"/>
    <property type="match status" value="1"/>
</dbReference>